<feature type="transmembrane region" description="Helical" evidence="1">
    <location>
        <begin position="102"/>
        <end position="118"/>
    </location>
</feature>
<feature type="transmembrane region" description="Helical" evidence="1">
    <location>
        <begin position="63"/>
        <end position="90"/>
    </location>
</feature>
<dbReference type="Proteomes" id="UP000766904">
    <property type="component" value="Unassembled WGS sequence"/>
</dbReference>
<evidence type="ECO:0000313" key="2">
    <source>
        <dbReference type="EMBL" id="TYL38168.1"/>
    </source>
</evidence>
<feature type="transmembrane region" description="Helical" evidence="1">
    <location>
        <begin position="32"/>
        <end position="51"/>
    </location>
</feature>
<protein>
    <submittedName>
        <fullName evidence="2">Uncharacterized protein</fullName>
    </submittedName>
</protein>
<keyword evidence="3" id="KW-1185">Reference proteome</keyword>
<gene>
    <name evidence="2" type="ORF">CV102_13260</name>
</gene>
<evidence type="ECO:0000313" key="3">
    <source>
        <dbReference type="Proteomes" id="UP000766904"/>
    </source>
</evidence>
<name>A0A8J8TQ71_9EURY</name>
<evidence type="ECO:0000256" key="1">
    <source>
        <dbReference type="SAM" id="Phobius"/>
    </source>
</evidence>
<dbReference type="AlphaFoldDB" id="A0A8J8TQ71"/>
<keyword evidence="1" id="KW-0472">Membrane</keyword>
<accession>A0A8J8TQ71</accession>
<reference evidence="2" key="1">
    <citation type="submission" date="2017-11" db="EMBL/GenBank/DDBJ databases">
        <authorList>
            <person name="Kajale S.C."/>
            <person name="Sharma A."/>
        </authorList>
    </citation>
    <scope>NUCLEOTIDE SEQUENCE</scope>
    <source>
        <strain evidence="2">LS1_42</strain>
    </source>
</reference>
<dbReference type="Pfam" id="PF26064">
    <property type="entry name" value="DUF8023"/>
    <property type="match status" value="1"/>
</dbReference>
<sequence>MGATAERMALNLPANWVPSGFKREDGIDFTDAVLAPVFVACSLAMAFVFEIGMVQPAEYSLNYAIWAGSGVDITIAFVLGMAIIFTAWITNGRTTREDLTDLVFVVVLLVIILNILAASSHSLRTLSRCTG</sequence>
<dbReference type="InterPro" id="IPR058336">
    <property type="entry name" value="VP3-like_halobact-type"/>
</dbReference>
<keyword evidence="1" id="KW-1133">Transmembrane helix</keyword>
<organism evidence="2 3">
    <name type="scientific">Natronococcus pandeyae</name>
    <dbReference type="NCBI Taxonomy" id="2055836"/>
    <lineage>
        <taxon>Archaea</taxon>
        <taxon>Methanobacteriati</taxon>
        <taxon>Methanobacteriota</taxon>
        <taxon>Stenosarchaea group</taxon>
        <taxon>Halobacteria</taxon>
        <taxon>Halobacteriales</taxon>
        <taxon>Natrialbaceae</taxon>
        <taxon>Natronococcus</taxon>
    </lineage>
</organism>
<dbReference type="EMBL" id="PHNJ01000006">
    <property type="protein sequence ID" value="TYL38168.1"/>
    <property type="molecule type" value="Genomic_DNA"/>
</dbReference>
<keyword evidence="1" id="KW-0812">Transmembrane</keyword>
<comment type="caution">
    <text evidence="2">The sequence shown here is derived from an EMBL/GenBank/DDBJ whole genome shotgun (WGS) entry which is preliminary data.</text>
</comment>
<proteinExistence type="predicted"/>